<keyword evidence="5" id="KW-0966">Cell projection</keyword>
<feature type="domain" description="Flagellar assembly protein T middle" evidence="3">
    <location>
        <begin position="122"/>
        <end position="272"/>
    </location>
</feature>
<keyword evidence="1" id="KW-0732">Signal</keyword>
<feature type="chain" id="PRO_5047451108" evidence="1">
    <location>
        <begin position="32"/>
        <end position="392"/>
    </location>
</feature>
<dbReference type="RefSeq" id="WP_262994139.1">
    <property type="nucleotide sequence ID" value="NZ_JAOTJC010000008.1"/>
</dbReference>
<keyword evidence="6" id="KW-1185">Reference proteome</keyword>
<dbReference type="EMBL" id="JAOTJC010000008">
    <property type="protein sequence ID" value="MCU7554956.1"/>
    <property type="molecule type" value="Genomic_DNA"/>
</dbReference>
<dbReference type="InterPro" id="IPR032388">
    <property type="entry name" value="FlgT_C"/>
</dbReference>
<dbReference type="InterPro" id="IPR038165">
    <property type="entry name" value="FlgT_C_sf"/>
</dbReference>
<dbReference type="InterPro" id="IPR032370">
    <property type="entry name" value="FlgT_N"/>
</dbReference>
<dbReference type="Gene3D" id="3.30.1660.40">
    <property type="entry name" value="FlgT, N-terminal domain"/>
    <property type="match status" value="1"/>
</dbReference>
<name>A0ABT2VNR9_9ALTE</name>
<feature type="domain" description="Flagellar assembly protein T N-terminal" evidence="4">
    <location>
        <begin position="32"/>
        <end position="119"/>
    </location>
</feature>
<feature type="signal peptide" evidence="1">
    <location>
        <begin position="1"/>
        <end position="31"/>
    </location>
</feature>
<dbReference type="InterPro" id="IPR038180">
    <property type="entry name" value="FlgT_N_sf"/>
</dbReference>
<keyword evidence="5" id="KW-0969">Cilium</keyword>
<sequence>MNKQTRRLRRHINWHAALFCLLTLPAWQSSAAWFEATGQAVIVNDNKEQARQQATEEALQQAVLFAGASVSSVQTLTNGLLSDDRLQISATGEVAQVELVHETWHDEYVSVRVRADIFPQANQCTSADHLKTLATTHYPIVHREQAQDGQLHPIGEMLATRLQRHFRHFTENVTLKYIAPYSAQWNQSSVVNQAPVLARQSKSQYVLAGMITDLSVDRPTHSSLAFWKDGSAYRHFGFSLRLLDGMNGGALLEKEYTVDAAWDFDRFAEIDVASAQFWQSHYGMAIDDALENVVRDISDAVACQPLTGRVLQVAGQRVEVSLGRDHGLQVGDELYLYQTRQINDVFGETYVQYNVYPGKVKVTNAYADTATVEPVDGVILANIQPNDFVAKR</sequence>
<dbReference type="Gene3D" id="2.40.10.410">
    <property type="entry name" value="FlgT, C-terminal domain"/>
    <property type="match status" value="1"/>
</dbReference>
<keyword evidence="5" id="KW-0282">Flagellum</keyword>
<comment type="caution">
    <text evidence="5">The sequence shown here is derived from an EMBL/GenBank/DDBJ whole genome shotgun (WGS) entry which is preliminary data.</text>
</comment>
<organism evidence="5 6">
    <name type="scientific">Alteromonas salexigens</name>
    <dbReference type="NCBI Taxonomy" id="2982530"/>
    <lineage>
        <taxon>Bacteria</taxon>
        <taxon>Pseudomonadati</taxon>
        <taxon>Pseudomonadota</taxon>
        <taxon>Gammaproteobacteria</taxon>
        <taxon>Alteromonadales</taxon>
        <taxon>Alteromonadaceae</taxon>
        <taxon>Alteromonas/Salinimonas group</taxon>
        <taxon>Alteromonas</taxon>
    </lineage>
</organism>
<gene>
    <name evidence="5" type="ORF">OCL06_10125</name>
</gene>
<evidence type="ECO:0000313" key="5">
    <source>
        <dbReference type="EMBL" id="MCU7554956.1"/>
    </source>
</evidence>
<feature type="domain" description="Flagellar assembly protein T C-terminal" evidence="2">
    <location>
        <begin position="315"/>
        <end position="391"/>
    </location>
</feature>
<dbReference type="Pfam" id="PF16538">
    <property type="entry name" value="FlgT_C"/>
    <property type="match status" value="1"/>
</dbReference>
<dbReference type="Pfam" id="PF16548">
    <property type="entry name" value="FlgT_N"/>
    <property type="match status" value="1"/>
</dbReference>
<evidence type="ECO:0000259" key="3">
    <source>
        <dbReference type="Pfam" id="PF16539"/>
    </source>
</evidence>
<accession>A0ABT2VNR9</accession>
<dbReference type="Gene3D" id="3.40.50.10610">
    <property type="entry name" value="ABC-type transport auxiliary lipoprotein component"/>
    <property type="match status" value="1"/>
</dbReference>
<evidence type="ECO:0000259" key="4">
    <source>
        <dbReference type="Pfam" id="PF16548"/>
    </source>
</evidence>
<dbReference type="InterPro" id="IPR032386">
    <property type="entry name" value="FlgT_M"/>
</dbReference>
<evidence type="ECO:0000259" key="2">
    <source>
        <dbReference type="Pfam" id="PF16538"/>
    </source>
</evidence>
<proteinExistence type="predicted"/>
<evidence type="ECO:0000256" key="1">
    <source>
        <dbReference type="SAM" id="SignalP"/>
    </source>
</evidence>
<evidence type="ECO:0000313" key="6">
    <source>
        <dbReference type="Proteomes" id="UP001209257"/>
    </source>
</evidence>
<protein>
    <submittedName>
        <fullName evidence="5">Flagellar assembly protein FlgT</fullName>
    </submittedName>
</protein>
<dbReference type="Pfam" id="PF16539">
    <property type="entry name" value="FlgT_M"/>
    <property type="match status" value="1"/>
</dbReference>
<dbReference type="Proteomes" id="UP001209257">
    <property type="component" value="Unassembled WGS sequence"/>
</dbReference>
<reference evidence="6" key="1">
    <citation type="submission" date="2023-07" db="EMBL/GenBank/DDBJ databases">
        <title>Study on multiphase classification of strain Alteromonas salexigens isolated from the Yellow Sea.</title>
        <authorList>
            <person name="Sun L."/>
        </authorList>
    </citation>
    <scope>NUCLEOTIDE SEQUENCE [LARGE SCALE GENOMIC DNA]</scope>
    <source>
        <strain evidence="6">ASW11-19</strain>
    </source>
</reference>